<feature type="transmembrane region" description="Helical" evidence="1">
    <location>
        <begin position="30"/>
        <end position="50"/>
    </location>
</feature>
<dbReference type="Pfam" id="PF13360">
    <property type="entry name" value="PQQ_2"/>
    <property type="match status" value="1"/>
</dbReference>
<dbReference type="Gene3D" id="2.130.10.10">
    <property type="entry name" value="YVTN repeat-like/Quinoprotein amine dehydrogenase"/>
    <property type="match status" value="1"/>
</dbReference>
<evidence type="ECO:0000256" key="1">
    <source>
        <dbReference type="SAM" id="Phobius"/>
    </source>
</evidence>
<dbReference type="SUPFAM" id="SSF50998">
    <property type="entry name" value="Quinoprotein alcohol dehydrogenase-like"/>
    <property type="match status" value="1"/>
</dbReference>
<dbReference type="InterPro" id="IPR011047">
    <property type="entry name" value="Quinoprotein_ADH-like_sf"/>
</dbReference>
<keyword evidence="1" id="KW-0472">Membrane</keyword>
<organism evidence="3 4">
    <name type="scientific">Paractinoplanes deccanensis</name>
    <dbReference type="NCBI Taxonomy" id="113561"/>
    <lineage>
        <taxon>Bacteria</taxon>
        <taxon>Bacillati</taxon>
        <taxon>Actinomycetota</taxon>
        <taxon>Actinomycetes</taxon>
        <taxon>Micromonosporales</taxon>
        <taxon>Micromonosporaceae</taxon>
        <taxon>Paractinoplanes</taxon>
    </lineage>
</organism>
<evidence type="ECO:0000259" key="2">
    <source>
        <dbReference type="Pfam" id="PF13360"/>
    </source>
</evidence>
<gene>
    <name evidence="3" type="ORF">Ade02nite_05340</name>
</gene>
<keyword evidence="4" id="KW-1185">Reference proteome</keyword>
<dbReference type="RefSeq" id="WP_203759874.1">
    <property type="nucleotide sequence ID" value="NZ_BAAABO010000004.1"/>
</dbReference>
<dbReference type="Proteomes" id="UP000609879">
    <property type="component" value="Unassembled WGS sequence"/>
</dbReference>
<keyword evidence="1" id="KW-1133">Transmembrane helix</keyword>
<reference evidence="3 4" key="1">
    <citation type="submission" date="2021-01" db="EMBL/GenBank/DDBJ databases">
        <title>Whole genome shotgun sequence of Actinoplanes deccanensis NBRC 13994.</title>
        <authorList>
            <person name="Komaki H."/>
            <person name="Tamura T."/>
        </authorList>
    </citation>
    <scope>NUCLEOTIDE SEQUENCE [LARGE SCALE GENOMIC DNA]</scope>
    <source>
        <strain evidence="3 4">NBRC 13994</strain>
    </source>
</reference>
<dbReference type="InterPro" id="IPR002372">
    <property type="entry name" value="PQQ_rpt_dom"/>
</dbReference>
<feature type="transmembrane region" description="Helical" evidence="1">
    <location>
        <begin position="62"/>
        <end position="82"/>
    </location>
</feature>
<sequence length="421" mass="44041">MTNVLIDLGEAPRGDVPPPASPPPPPPLRALFGLLAFVLVGLLAAAAPLPRPERPIVIPARLGDSVFVAGGLLFVAGGSTVVGPGVRVRGVDTYELPAARLVDSTMVTVAGAVDQVLRAGDTVVASYQLEVNGDSAVVAVAAGTDRTLWRRPARLLGATAGGQVLLATDEAALAVDAATGTVRWSVPRPPGGTIAESGAPAYPRWLVVQSGDGRLRTYDALTGRLLATRSVPAGSGNVWPVGDLVTVGTRDGFSAYRLPDLAYRWHTAADLSQSWMQADCGSLICTFRQQTGIVALDRRTGRALWSSELWAYAAPAGSYLAATRLDRRTFEPAVWLLDPATGATIGNFGRWESLGPAGDGLLYGKIDIHGRYVTHYGVLDPATRRVRVTGTATGVAGSCRAGAGMLICRLIDASVALWPLR</sequence>
<name>A0ABQ3XVW9_9ACTN</name>
<feature type="domain" description="Pyrrolo-quinoline quinone repeat" evidence="2">
    <location>
        <begin position="123"/>
        <end position="344"/>
    </location>
</feature>
<evidence type="ECO:0000313" key="3">
    <source>
        <dbReference type="EMBL" id="GID71893.1"/>
    </source>
</evidence>
<proteinExistence type="predicted"/>
<protein>
    <recommendedName>
        <fullName evidence="2">Pyrrolo-quinoline quinone repeat domain-containing protein</fullName>
    </recommendedName>
</protein>
<accession>A0ABQ3XVW9</accession>
<keyword evidence="1" id="KW-0812">Transmembrane</keyword>
<comment type="caution">
    <text evidence="3">The sequence shown here is derived from an EMBL/GenBank/DDBJ whole genome shotgun (WGS) entry which is preliminary data.</text>
</comment>
<dbReference type="EMBL" id="BOMI01000007">
    <property type="protein sequence ID" value="GID71893.1"/>
    <property type="molecule type" value="Genomic_DNA"/>
</dbReference>
<evidence type="ECO:0000313" key="4">
    <source>
        <dbReference type="Proteomes" id="UP000609879"/>
    </source>
</evidence>
<dbReference type="InterPro" id="IPR015943">
    <property type="entry name" value="WD40/YVTN_repeat-like_dom_sf"/>
</dbReference>